<protein>
    <submittedName>
        <fullName evidence="4">Transposase</fullName>
    </submittedName>
</protein>
<evidence type="ECO:0000259" key="2">
    <source>
        <dbReference type="Pfam" id="PF01609"/>
    </source>
</evidence>
<dbReference type="Pfam" id="PF05598">
    <property type="entry name" value="DUF772"/>
    <property type="match status" value="1"/>
</dbReference>
<dbReference type="Pfam" id="PF01609">
    <property type="entry name" value="DDE_Tnp_1"/>
    <property type="match status" value="1"/>
</dbReference>
<dbReference type="GO" id="GO:0003677">
    <property type="term" value="F:DNA binding"/>
    <property type="evidence" value="ECO:0007669"/>
    <property type="project" value="InterPro"/>
</dbReference>
<evidence type="ECO:0000313" key="4">
    <source>
        <dbReference type="EMBL" id="TQM95011.1"/>
    </source>
</evidence>
<evidence type="ECO:0000256" key="1">
    <source>
        <dbReference type="SAM" id="MobiDB-lite"/>
    </source>
</evidence>
<feature type="domain" description="Transposase InsH N-terminal" evidence="3">
    <location>
        <begin position="20"/>
        <end position="111"/>
    </location>
</feature>
<dbReference type="GO" id="GO:0004803">
    <property type="term" value="F:transposase activity"/>
    <property type="evidence" value="ECO:0007669"/>
    <property type="project" value="InterPro"/>
</dbReference>
<name>A0A543KIV4_9MICO</name>
<dbReference type="EMBL" id="VFPS01000001">
    <property type="protein sequence ID" value="TQN00051.1"/>
    <property type="molecule type" value="Genomic_DNA"/>
</dbReference>
<dbReference type="PANTHER" id="PTHR33408">
    <property type="entry name" value="TRANSPOSASE"/>
    <property type="match status" value="1"/>
</dbReference>
<dbReference type="OrthoDB" id="4227096at2"/>
<dbReference type="GO" id="GO:0006313">
    <property type="term" value="P:DNA transposition"/>
    <property type="evidence" value="ECO:0007669"/>
    <property type="project" value="InterPro"/>
</dbReference>
<reference evidence="4 6" key="1">
    <citation type="submission" date="2019-06" db="EMBL/GenBank/DDBJ databases">
        <title>Sequencing the genomes of 1000 actinobacteria strains.</title>
        <authorList>
            <person name="Klenk H.-P."/>
        </authorList>
    </citation>
    <scope>NUCLEOTIDE SEQUENCE [LARGE SCALE GENOMIC DNA]</scope>
    <source>
        <strain evidence="4 6">DSM 20427</strain>
    </source>
</reference>
<sequence>MGYNFVGVDRDQPFLLPPSLTDWLPPDHLAWFVLDAVAELDLSEFVKAYRADGRGGAAHDPSMMAGLLLYAYCTGVVSSRKIEAACQVDVAFRVIAGNLVPDHTTIARFRATHADALAGLFTQVLAMCAEAGLVKVGTIAVDGTKISVSASLDANRTREAIMKQVEEPIAAAEAADAGEDEVFGAGVRGDEVPADLRDRTSRRAPLAAAKARLDAVDAARQAEYDAHLAERAAKEQAAGKKLRGRKPKHPAEKAPKTNPPKVNTTDPESRMMPIRNGWVQGYNAQAVATESQIIIACDVTQDTGDTAQLTPMIAAADRELDAAGVTEPIGVVLGDAGYCTEAVLAGLPDDGPDYYLAARNMRHGKPRVGSRGRLPAGATLMDKMDRKVSRKAGRVHYDKRKWIIEPVFGQIKTGRGIRSFTRRGFHAAAAEWKLIAATHNLRKLHRHLLATAAAPITAI</sequence>
<dbReference type="InterPro" id="IPR002559">
    <property type="entry name" value="Transposase_11"/>
</dbReference>
<dbReference type="Proteomes" id="UP000319804">
    <property type="component" value="Unassembled WGS sequence"/>
</dbReference>
<feature type="domain" description="Transposase IS4-like" evidence="2">
    <location>
        <begin position="275"/>
        <end position="441"/>
    </location>
</feature>
<proteinExistence type="predicted"/>
<comment type="caution">
    <text evidence="4">The sequence shown here is derived from an EMBL/GenBank/DDBJ whole genome shotgun (WGS) entry which is preliminary data.</text>
</comment>
<gene>
    <name evidence="5" type="ORF">FHX68_0120</name>
    <name evidence="4" type="ORF">FHX68_2341</name>
</gene>
<evidence type="ECO:0000313" key="6">
    <source>
        <dbReference type="Proteomes" id="UP000319804"/>
    </source>
</evidence>
<organism evidence="4 6">
    <name type="scientific">Microbacterium lacticum</name>
    <dbReference type="NCBI Taxonomy" id="33885"/>
    <lineage>
        <taxon>Bacteria</taxon>
        <taxon>Bacillati</taxon>
        <taxon>Actinomycetota</taxon>
        <taxon>Actinomycetes</taxon>
        <taxon>Micrococcales</taxon>
        <taxon>Microbacteriaceae</taxon>
        <taxon>Microbacterium</taxon>
    </lineage>
</organism>
<evidence type="ECO:0000259" key="3">
    <source>
        <dbReference type="Pfam" id="PF05598"/>
    </source>
</evidence>
<keyword evidence="6" id="KW-1185">Reference proteome</keyword>
<dbReference type="AlphaFoldDB" id="A0A543KIV4"/>
<evidence type="ECO:0000313" key="5">
    <source>
        <dbReference type="EMBL" id="TQN00051.1"/>
    </source>
</evidence>
<accession>A0A543KIV4</accession>
<feature type="region of interest" description="Disordered" evidence="1">
    <location>
        <begin position="230"/>
        <end position="269"/>
    </location>
</feature>
<dbReference type="InterPro" id="IPR008490">
    <property type="entry name" value="Transposase_InsH_N"/>
</dbReference>
<dbReference type="EMBL" id="VFPS01000004">
    <property type="protein sequence ID" value="TQM95011.1"/>
    <property type="molecule type" value="Genomic_DNA"/>
</dbReference>